<name>A0A392LZ66_9FABA</name>
<evidence type="ECO:0000313" key="2">
    <source>
        <dbReference type="EMBL" id="MCH80018.1"/>
    </source>
</evidence>
<proteinExistence type="predicted"/>
<keyword evidence="3" id="KW-1185">Reference proteome</keyword>
<evidence type="ECO:0000313" key="3">
    <source>
        <dbReference type="Proteomes" id="UP000265520"/>
    </source>
</evidence>
<protein>
    <submittedName>
        <fullName evidence="2">Uncharacterized protein</fullName>
    </submittedName>
</protein>
<comment type="caution">
    <text evidence="2">The sequence shown here is derived from an EMBL/GenBank/DDBJ whole genome shotgun (WGS) entry which is preliminary data.</text>
</comment>
<feature type="compositionally biased region" description="Basic and acidic residues" evidence="1">
    <location>
        <begin position="23"/>
        <end position="34"/>
    </location>
</feature>
<sequence>MLLKPICSEHALEGSNSSSISSKTKELGKLKVESSDRKGLTRLESISLMSRGLNHSESRILEFKTLKDFRSKNFKSMAKPKSESKSVSSRTLSGPKHKSKEISRQKPFQNRILKGSRSYQLSVRGQRKTRFFETNHQRSKQVWVPKNEIVNFTDGGNSKSIKEFSKISQWISINCRGRKAYAPAHYFLVKIEDCKNSKEEDDYWKELVTECQEYYDDK</sequence>
<feature type="region of interest" description="Disordered" evidence="1">
    <location>
        <begin position="74"/>
        <end position="109"/>
    </location>
</feature>
<dbReference type="Proteomes" id="UP000265520">
    <property type="component" value="Unassembled WGS sequence"/>
</dbReference>
<dbReference type="EMBL" id="LXQA010000598">
    <property type="protein sequence ID" value="MCH80018.1"/>
    <property type="molecule type" value="Genomic_DNA"/>
</dbReference>
<gene>
    <name evidence="2" type="ORF">A2U01_0000780</name>
</gene>
<evidence type="ECO:0000256" key="1">
    <source>
        <dbReference type="SAM" id="MobiDB-lite"/>
    </source>
</evidence>
<dbReference type="AlphaFoldDB" id="A0A392LZ66"/>
<organism evidence="2 3">
    <name type="scientific">Trifolium medium</name>
    <dbReference type="NCBI Taxonomy" id="97028"/>
    <lineage>
        <taxon>Eukaryota</taxon>
        <taxon>Viridiplantae</taxon>
        <taxon>Streptophyta</taxon>
        <taxon>Embryophyta</taxon>
        <taxon>Tracheophyta</taxon>
        <taxon>Spermatophyta</taxon>
        <taxon>Magnoliopsida</taxon>
        <taxon>eudicotyledons</taxon>
        <taxon>Gunneridae</taxon>
        <taxon>Pentapetalae</taxon>
        <taxon>rosids</taxon>
        <taxon>fabids</taxon>
        <taxon>Fabales</taxon>
        <taxon>Fabaceae</taxon>
        <taxon>Papilionoideae</taxon>
        <taxon>50 kb inversion clade</taxon>
        <taxon>NPAAA clade</taxon>
        <taxon>Hologalegina</taxon>
        <taxon>IRL clade</taxon>
        <taxon>Trifolieae</taxon>
        <taxon>Trifolium</taxon>
    </lineage>
</organism>
<accession>A0A392LZ66</accession>
<reference evidence="2 3" key="1">
    <citation type="journal article" date="2018" name="Front. Plant Sci.">
        <title>Red Clover (Trifolium pratense) and Zigzag Clover (T. medium) - A Picture of Genomic Similarities and Differences.</title>
        <authorList>
            <person name="Dluhosova J."/>
            <person name="Istvanek J."/>
            <person name="Nedelnik J."/>
            <person name="Repkova J."/>
        </authorList>
    </citation>
    <scope>NUCLEOTIDE SEQUENCE [LARGE SCALE GENOMIC DNA]</scope>
    <source>
        <strain evidence="3">cv. 10/8</strain>
        <tissue evidence="2">Leaf</tissue>
    </source>
</reference>
<feature type="region of interest" description="Disordered" evidence="1">
    <location>
        <begin position="12"/>
        <end position="34"/>
    </location>
</feature>